<dbReference type="Proteomes" id="UP000315167">
    <property type="component" value="Unassembled WGS sequence"/>
</dbReference>
<feature type="binding site" evidence="5">
    <location>
        <position position="120"/>
    </location>
    <ligand>
        <name>ATP</name>
        <dbReference type="ChEBI" id="CHEBI:30616"/>
    </ligand>
</feature>
<evidence type="ECO:0000259" key="6">
    <source>
        <dbReference type="PROSITE" id="PS50011"/>
    </source>
</evidence>
<evidence type="ECO:0000256" key="1">
    <source>
        <dbReference type="ARBA" id="ARBA00022679"/>
    </source>
</evidence>
<dbReference type="InterPro" id="IPR019734">
    <property type="entry name" value="TPR_rpt"/>
</dbReference>
<organism evidence="7 8">
    <name type="scientific">Luteimonas cucumeris</name>
    <dbReference type="NCBI Taxonomy" id="985012"/>
    <lineage>
        <taxon>Bacteria</taxon>
        <taxon>Pseudomonadati</taxon>
        <taxon>Pseudomonadota</taxon>
        <taxon>Gammaproteobacteria</taxon>
        <taxon>Lysobacterales</taxon>
        <taxon>Lysobacteraceae</taxon>
        <taxon>Luteimonas</taxon>
    </lineage>
</organism>
<reference evidence="7 8" key="1">
    <citation type="journal article" date="2015" name="Stand. Genomic Sci.">
        <title>Genomic Encyclopedia of Bacterial and Archaeal Type Strains, Phase III: the genomes of soil and plant-associated and newly described type strains.</title>
        <authorList>
            <person name="Whitman W.B."/>
            <person name="Woyke T."/>
            <person name="Klenk H.P."/>
            <person name="Zhou Y."/>
            <person name="Lilburn T.G."/>
            <person name="Beck B.J."/>
            <person name="De Vos P."/>
            <person name="Vandamme P."/>
            <person name="Eisen J.A."/>
            <person name="Garrity G."/>
            <person name="Hugenholtz P."/>
            <person name="Kyrpides N.C."/>
        </authorList>
    </citation>
    <scope>NUCLEOTIDE SEQUENCE [LARGE SCALE GENOMIC DNA]</scope>
    <source>
        <strain evidence="7 8">CGMCC 1.10821</strain>
    </source>
</reference>
<keyword evidence="8" id="KW-1185">Reference proteome</keyword>
<dbReference type="OrthoDB" id="9801841at2"/>
<dbReference type="GO" id="GO:0005524">
    <property type="term" value="F:ATP binding"/>
    <property type="evidence" value="ECO:0007669"/>
    <property type="project" value="UniProtKB-UniRule"/>
</dbReference>
<dbReference type="RefSeq" id="WP_144900069.1">
    <property type="nucleotide sequence ID" value="NZ_VLKN01000006.1"/>
</dbReference>
<dbReference type="InterPro" id="IPR011990">
    <property type="entry name" value="TPR-like_helical_dom_sf"/>
</dbReference>
<dbReference type="InterPro" id="IPR000719">
    <property type="entry name" value="Prot_kinase_dom"/>
</dbReference>
<dbReference type="InterPro" id="IPR011009">
    <property type="entry name" value="Kinase-like_dom_sf"/>
</dbReference>
<dbReference type="PANTHER" id="PTHR43289:SF34">
    <property type="entry name" value="SERINE_THREONINE-PROTEIN KINASE YBDM-RELATED"/>
    <property type="match status" value="1"/>
</dbReference>
<dbReference type="InterPro" id="IPR008271">
    <property type="entry name" value="Ser/Thr_kinase_AS"/>
</dbReference>
<dbReference type="Gene3D" id="1.10.510.10">
    <property type="entry name" value="Transferase(Phosphotransferase) domain 1"/>
    <property type="match status" value="1"/>
</dbReference>
<dbReference type="SMART" id="SM00220">
    <property type="entry name" value="S_TKc"/>
    <property type="match status" value="1"/>
</dbReference>
<evidence type="ECO:0000256" key="3">
    <source>
        <dbReference type="ARBA" id="ARBA00022777"/>
    </source>
</evidence>
<dbReference type="SMART" id="SM00028">
    <property type="entry name" value="TPR"/>
    <property type="match status" value="4"/>
</dbReference>
<dbReference type="Gene3D" id="1.25.40.10">
    <property type="entry name" value="Tetratricopeptide repeat domain"/>
    <property type="match status" value="2"/>
</dbReference>
<dbReference type="PROSITE" id="PS50011">
    <property type="entry name" value="PROTEIN_KINASE_DOM"/>
    <property type="match status" value="1"/>
</dbReference>
<comment type="caution">
    <text evidence="7">The sequence shown here is derived from an EMBL/GenBank/DDBJ whole genome shotgun (WGS) entry which is preliminary data.</text>
</comment>
<dbReference type="AlphaFoldDB" id="A0A562KZY3"/>
<dbReference type="PANTHER" id="PTHR43289">
    <property type="entry name" value="MITOGEN-ACTIVATED PROTEIN KINASE KINASE KINASE 20-RELATED"/>
    <property type="match status" value="1"/>
</dbReference>
<accession>A0A562KZY3</accession>
<sequence length="877" mass="96090">MSERYLQAKAIAIAAMGRPVDERQDYIAGRCASDALLQHAVLLQMQAIASSDEALTSKLRTTPGWTTTPASSSDLPEGAQVTAATPGDYRIVLGIGEGGMGKVYLAERVDGDSRQMVALKLLKATDERRQSLIQRMAAERRILAALNHPNIAHLVDGGVTVDGRPFLALEYVDGLRIDHWCRDRDLPLRARIELFLKVCAAVEHAHQHLVIHRDLKPANILVAADGEPKLLDFGIARLLDDASTAGSTHTAHHPLTLAYASPEQIEGQPLTTAADIWALGVVLYELVCGQRPFQQLEGHRLGSAIVTHEVGPPSRHKRESARQASDVAPARTLRIPADIDAIVLKMLRRDPAQRYVSVGDVAEDLRRFLQSRPVLARRGHALYRLRRYCWRHRWGLGMAGVAAALVAGFMLDREQQLQRVESERNKAQALASFMSDLFANADPAQARGEQVTVREVLDRGARDLKARSNIDPATRADLMHAMGDAYLGLQLNRQSLSLLKVALRDMETGGATVADRARVLRSISSNYSQLGENAQAIAASQRGQALLQQDRDANFTLWSELRLNEILDHGLLGDTTPQAMIQSLTSLIRELQARNDPTHGPSLVSAQQALANAYQRLGDIDAAIAAQDQAQQLAEKHLAHAPEQRLPVRLAHAGFMVERDPAQGVKLLEALDRDYVRLIGESTPLRAVLLNQMSVGLSKLKRNKESLDAITRATGIARRSAGEDNRLYLQLGVTLAQGLIRDERYAEAGSVLRGVLPGLKARSGPGVNAVNYAYALGTMGRLQVLQKDAAAAISTLRLAEEVIGDLAGEYLVVYNNIIQARVRAHLALAQLALAQRDIDRYQQLVDSRREPADSPWRKSLEKLRAELAEAGKTVPRA</sequence>
<protein>
    <submittedName>
        <fullName evidence="7">Serine/threonine-protein kinase</fullName>
    </submittedName>
</protein>
<keyword evidence="4 5" id="KW-0067">ATP-binding</keyword>
<dbReference type="Gene3D" id="3.30.200.20">
    <property type="entry name" value="Phosphorylase Kinase, domain 1"/>
    <property type="match status" value="1"/>
</dbReference>
<dbReference type="Pfam" id="PF00069">
    <property type="entry name" value="Pkinase"/>
    <property type="match status" value="1"/>
</dbReference>
<dbReference type="PROSITE" id="PS00107">
    <property type="entry name" value="PROTEIN_KINASE_ATP"/>
    <property type="match status" value="1"/>
</dbReference>
<dbReference type="InterPro" id="IPR017441">
    <property type="entry name" value="Protein_kinase_ATP_BS"/>
</dbReference>
<evidence type="ECO:0000256" key="2">
    <source>
        <dbReference type="ARBA" id="ARBA00022741"/>
    </source>
</evidence>
<dbReference type="GO" id="GO:0004674">
    <property type="term" value="F:protein serine/threonine kinase activity"/>
    <property type="evidence" value="ECO:0007669"/>
    <property type="project" value="TreeGrafter"/>
</dbReference>
<keyword evidence="1" id="KW-0808">Transferase</keyword>
<dbReference type="SUPFAM" id="SSF56112">
    <property type="entry name" value="Protein kinase-like (PK-like)"/>
    <property type="match status" value="1"/>
</dbReference>
<evidence type="ECO:0000313" key="7">
    <source>
        <dbReference type="EMBL" id="TWI00955.1"/>
    </source>
</evidence>
<dbReference type="PROSITE" id="PS00108">
    <property type="entry name" value="PROTEIN_KINASE_ST"/>
    <property type="match status" value="1"/>
</dbReference>
<proteinExistence type="predicted"/>
<keyword evidence="3 7" id="KW-0418">Kinase</keyword>
<evidence type="ECO:0000256" key="5">
    <source>
        <dbReference type="PROSITE-ProRule" id="PRU10141"/>
    </source>
</evidence>
<evidence type="ECO:0000256" key="4">
    <source>
        <dbReference type="ARBA" id="ARBA00022840"/>
    </source>
</evidence>
<name>A0A562KZY3_9GAMM</name>
<feature type="domain" description="Protein kinase" evidence="6">
    <location>
        <begin position="89"/>
        <end position="369"/>
    </location>
</feature>
<evidence type="ECO:0000313" key="8">
    <source>
        <dbReference type="Proteomes" id="UP000315167"/>
    </source>
</evidence>
<dbReference type="SUPFAM" id="SSF48452">
    <property type="entry name" value="TPR-like"/>
    <property type="match status" value="2"/>
</dbReference>
<gene>
    <name evidence="7" type="ORF">IP90_02577</name>
</gene>
<dbReference type="CDD" id="cd14014">
    <property type="entry name" value="STKc_PknB_like"/>
    <property type="match status" value="1"/>
</dbReference>
<keyword evidence="2 5" id="KW-0547">Nucleotide-binding</keyword>
<dbReference type="EMBL" id="VLKN01000006">
    <property type="protein sequence ID" value="TWI00955.1"/>
    <property type="molecule type" value="Genomic_DNA"/>
</dbReference>